<dbReference type="Pfam" id="PF13223">
    <property type="entry name" value="DUF4031"/>
    <property type="match status" value="1"/>
</dbReference>
<name>A0A517Q5C7_9PLAN</name>
<feature type="domain" description="DUF4031" evidence="1">
    <location>
        <begin position="37"/>
        <end position="94"/>
    </location>
</feature>
<protein>
    <recommendedName>
        <fullName evidence="1">DUF4031 domain-containing protein</fullName>
    </recommendedName>
</protein>
<reference evidence="2 3" key="1">
    <citation type="submission" date="2019-03" db="EMBL/GenBank/DDBJ databases">
        <title>Deep-cultivation of Planctomycetes and their phenomic and genomic characterization uncovers novel biology.</title>
        <authorList>
            <person name="Wiegand S."/>
            <person name="Jogler M."/>
            <person name="Boedeker C."/>
            <person name="Pinto D."/>
            <person name="Vollmers J."/>
            <person name="Rivas-Marin E."/>
            <person name="Kohn T."/>
            <person name="Peeters S.H."/>
            <person name="Heuer A."/>
            <person name="Rast P."/>
            <person name="Oberbeckmann S."/>
            <person name="Bunk B."/>
            <person name="Jeske O."/>
            <person name="Meyerdierks A."/>
            <person name="Storesund J.E."/>
            <person name="Kallscheuer N."/>
            <person name="Luecker S."/>
            <person name="Lage O.M."/>
            <person name="Pohl T."/>
            <person name="Merkel B.J."/>
            <person name="Hornburger P."/>
            <person name="Mueller R.-W."/>
            <person name="Bruemmer F."/>
            <person name="Labrenz M."/>
            <person name="Spormann A.M."/>
            <person name="Op den Camp H."/>
            <person name="Overmann J."/>
            <person name="Amann R."/>
            <person name="Jetten M.S.M."/>
            <person name="Mascher T."/>
            <person name="Medema M.H."/>
            <person name="Devos D.P."/>
            <person name="Kaster A.-K."/>
            <person name="Ovreas L."/>
            <person name="Rohde M."/>
            <person name="Galperin M.Y."/>
            <person name="Jogler C."/>
        </authorList>
    </citation>
    <scope>NUCLEOTIDE SEQUENCE [LARGE SCALE GENOMIC DNA]</scope>
    <source>
        <strain evidence="2 3">Enr10</strain>
    </source>
</reference>
<dbReference type="InterPro" id="IPR025109">
    <property type="entry name" value="DUF4031"/>
</dbReference>
<evidence type="ECO:0000313" key="2">
    <source>
        <dbReference type="EMBL" id="QDT26830.1"/>
    </source>
</evidence>
<dbReference type="AlphaFoldDB" id="A0A517Q5C7"/>
<accession>A0A517Q5C7</accession>
<evidence type="ECO:0000259" key="1">
    <source>
        <dbReference type="Pfam" id="PF13223"/>
    </source>
</evidence>
<keyword evidence="3" id="KW-1185">Reference proteome</keyword>
<dbReference type="Proteomes" id="UP000315647">
    <property type="component" value="Chromosome"/>
</dbReference>
<sequence>MLKQQSLFDAFESFETEPPDQQPLAAAVYVDLYDGESHLFVDPETSLDVLHEFATEIGLPGSVYKVKGITIPHYLLNQRQRDRAIAEGAMCLDEAGVESLDRAWKMPMIAIHSTVSIHPGKQITNHVRRTFGHRDLQPGTLMKAAVKVQGDLGVTTRVIRVVSVRREALSKMERDPDYGRREAELEGWPQLSGPEFVSCFCKKFKVVPATPVTRIEFTYV</sequence>
<dbReference type="RefSeq" id="WP_197997558.1">
    <property type="nucleotide sequence ID" value="NZ_CP037421.1"/>
</dbReference>
<proteinExistence type="predicted"/>
<evidence type="ECO:0000313" key="3">
    <source>
        <dbReference type="Proteomes" id="UP000315647"/>
    </source>
</evidence>
<organism evidence="2 3">
    <name type="scientific">Gimesia panareensis</name>
    <dbReference type="NCBI Taxonomy" id="2527978"/>
    <lineage>
        <taxon>Bacteria</taxon>
        <taxon>Pseudomonadati</taxon>
        <taxon>Planctomycetota</taxon>
        <taxon>Planctomycetia</taxon>
        <taxon>Planctomycetales</taxon>
        <taxon>Planctomycetaceae</taxon>
        <taxon>Gimesia</taxon>
    </lineage>
</organism>
<dbReference type="EMBL" id="CP037421">
    <property type="protein sequence ID" value="QDT26830.1"/>
    <property type="molecule type" value="Genomic_DNA"/>
</dbReference>
<gene>
    <name evidence="2" type="ORF">Enr10x_21400</name>
</gene>